<keyword evidence="2" id="KW-0540">Nuclease</keyword>
<accession>A0A2H4PI80</accession>
<reference evidence="2 3" key="1">
    <citation type="submission" date="2017-11" db="EMBL/GenBank/DDBJ databases">
        <authorList>
            <person name="Keri A.G."/>
            <person name="Ahn S.H."/>
            <person name="Alvarado I.A."/>
            <person name="Hartigan K.A."/>
            <person name="Shaffer C.D."/>
            <person name="Weston-Hafer K.A."/>
            <person name="Russell D.A."/>
            <person name="Pope W.H."/>
            <person name="Jacobs-Sera D."/>
            <person name="Hendrix R.W."/>
            <person name="Hatfull G.F."/>
        </authorList>
    </citation>
    <scope>NUCLEOTIDE SEQUENCE [LARGE SCALE GENOMIC DNA]</scope>
</reference>
<dbReference type="InterPro" id="IPR011604">
    <property type="entry name" value="PDDEXK-like_dom_sf"/>
</dbReference>
<dbReference type="InterPro" id="IPR038726">
    <property type="entry name" value="PDDEXK_AddAB-type"/>
</dbReference>
<dbReference type="Pfam" id="PF12705">
    <property type="entry name" value="PDDEXK_1"/>
    <property type="match status" value="1"/>
</dbReference>
<proteinExistence type="predicted"/>
<evidence type="ECO:0000313" key="3">
    <source>
        <dbReference type="Proteomes" id="UP000241007"/>
    </source>
</evidence>
<gene>
    <name evidence="2" type="ORF">SEA_WRIGHTON_67</name>
</gene>
<keyword evidence="2" id="KW-0378">Hydrolase</keyword>
<organism evidence="2 3">
    <name type="scientific">Streptomyces phage WRightOn</name>
    <dbReference type="NCBI Taxonomy" id="2053723"/>
    <lineage>
        <taxon>Viruses</taxon>
        <taxon>Duplodnaviria</taxon>
        <taxon>Heunggongvirae</taxon>
        <taxon>Uroviricota</taxon>
        <taxon>Caudoviricetes</taxon>
        <taxon>Beephvirinae</taxon>
        <taxon>Manuelvirus</taxon>
        <taxon>Manuelvirus wrighton</taxon>
    </lineage>
</organism>
<evidence type="ECO:0000259" key="1">
    <source>
        <dbReference type="Pfam" id="PF12705"/>
    </source>
</evidence>
<dbReference type="Proteomes" id="UP000241007">
    <property type="component" value="Segment"/>
</dbReference>
<dbReference type="Gene3D" id="3.90.320.10">
    <property type="match status" value="1"/>
</dbReference>
<dbReference type="GO" id="GO:0004527">
    <property type="term" value="F:exonuclease activity"/>
    <property type="evidence" value="ECO:0007669"/>
    <property type="project" value="UniProtKB-KW"/>
</dbReference>
<protein>
    <submittedName>
        <fullName evidence="2">Cas4 family exonuclease</fullName>
    </submittedName>
</protein>
<dbReference type="EMBL" id="MG515223">
    <property type="protein sequence ID" value="ATW62501.1"/>
    <property type="molecule type" value="Genomic_DNA"/>
</dbReference>
<sequence>MELEHMSYSALSRYEECPRSLYLGRVKRAEERQTWFFPLGSAVHQCVEDFLQTGEAPSFEERFYPLIEKQLKIDPIDVNWLAGGPADDPIIRDKAVELGKRCVDNAIKFLDDIEVWEVEYDASGMIAGCEVPVKAFIDIVGEHKKHGPVIVDWKSGKSKPKNNLQLETYAVLLNTSTPLSGNDHPFTDHGSIKFDIGLWAMVNPDAPNARPVKGLTEVDASALGARYQAAYEQIKNKVWKANPGFHCKFCVMAPNCLVESPGTKRATFYDKSEQDGYPF</sequence>
<feature type="domain" description="PD-(D/E)XK endonuclease-like" evidence="1">
    <location>
        <begin position="5"/>
        <end position="256"/>
    </location>
</feature>
<keyword evidence="3" id="KW-1185">Reference proteome</keyword>
<evidence type="ECO:0000313" key="2">
    <source>
        <dbReference type="EMBL" id="ATW62501.1"/>
    </source>
</evidence>
<name>A0A2H4PI80_9CAUD</name>
<keyword evidence="2" id="KW-0269">Exonuclease</keyword>